<reference evidence="2" key="1">
    <citation type="journal article" date="2005" name="Nature">
        <title>The map-based sequence of the rice genome.</title>
        <authorList>
            <consortium name="International rice genome sequencing project (IRGSP)"/>
            <person name="Matsumoto T."/>
            <person name="Wu J."/>
            <person name="Kanamori H."/>
            <person name="Katayose Y."/>
            <person name="Fujisawa M."/>
            <person name="Namiki N."/>
            <person name="Mizuno H."/>
            <person name="Yamamoto K."/>
            <person name="Antonio B.A."/>
            <person name="Baba T."/>
            <person name="Sakata K."/>
            <person name="Nagamura Y."/>
            <person name="Aoki H."/>
            <person name="Arikawa K."/>
            <person name="Arita K."/>
            <person name="Bito T."/>
            <person name="Chiden Y."/>
            <person name="Fujitsuka N."/>
            <person name="Fukunaka R."/>
            <person name="Hamada M."/>
            <person name="Harada C."/>
            <person name="Hayashi A."/>
            <person name="Hijishita S."/>
            <person name="Honda M."/>
            <person name="Hosokawa S."/>
            <person name="Ichikawa Y."/>
            <person name="Idonuma A."/>
            <person name="Iijima M."/>
            <person name="Ikeda M."/>
            <person name="Ikeno M."/>
            <person name="Ito K."/>
            <person name="Ito S."/>
            <person name="Ito T."/>
            <person name="Ito Y."/>
            <person name="Ito Y."/>
            <person name="Iwabuchi A."/>
            <person name="Kamiya K."/>
            <person name="Karasawa W."/>
            <person name="Kurita K."/>
            <person name="Katagiri S."/>
            <person name="Kikuta A."/>
            <person name="Kobayashi H."/>
            <person name="Kobayashi N."/>
            <person name="Machita K."/>
            <person name="Maehara T."/>
            <person name="Masukawa M."/>
            <person name="Mizubayashi T."/>
            <person name="Mukai Y."/>
            <person name="Nagasaki H."/>
            <person name="Nagata Y."/>
            <person name="Naito S."/>
            <person name="Nakashima M."/>
            <person name="Nakama Y."/>
            <person name="Nakamichi Y."/>
            <person name="Nakamura M."/>
            <person name="Meguro A."/>
            <person name="Negishi M."/>
            <person name="Ohta I."/>
            <person name="Ohta T."/>
            <person name="Okamoto M."/>
            <person name="Ono N."/>
            <person name="Saji S."/>
            <person name="Sakaguchi M."/>
            <person name="Sakai K."/>
            <person name="Shibata M."/>
            <person name="Shimokawa T."/>
            <person name="Song J."/>
            <person name="Takazaki Y."/>
            <person name="Terasawa K."/>
            <person name="Tsugane M."/>
            <person name="Tsuji K."/>
            <person name="Ueda S."/>
            <person name="Waki K."/>
            <person name="Yamagata H."/>
            <person name="Yamamoto M."/>
            <person name="Yamamoto S."/>
            <person name="Yamane H."/>
            <person name="Yoshiki S."/>
            <person name="Yoshihara R."/>
            <person name="Yukawa K."/>
            <person name="Zhong H."/>
            <person name="Yano M."/>
            <person name="Yuan Q."/>
            <person name="Ouyang S."/>
            <person name="Liu J."/>
            <person name="Jones K.M."/>
            <person name="Gansberger K."/>
            <person name="Moffat K."/>
            <person name="Hill J."/>
            <person name="Bera J."/>
            <person name="Fadrosh D."/>
            <person name="Jin S."/>
            <person name="Johri S."/>
            <person name="Kim M."/>
            <person name="Overton L."/>
            <person name="Reardon M."/>
            <person name="Tsitrin T."/>
            <person name="Vuong H."/>
            <person name="Weaver B."/>
            <person name="Ciecko A."/>
            <person name="Tallon L."/>
            <person name="Jackson J."/>
            <person name="Pai G."/>
            <person name="Aken S.V."/>
            <person name="Utterback T."/>
            <person name="Reidmuller S."/>
            <person name="Feldblyum T."/>
            <person name="Hsiao J."/>
            <person name="Zismann V."/>
            <person name="Iobst S."/>
            <person name="de Vazeille A.R."/>
            <person name="Buell C.R."/>
            <person name="Ying K."/>
            <person name="Li Y."/>
            <person name="Lu T."/>
            <person name="Huang Y."/>
            <person name="Zhao Q."/>
            <person name="Feng Q."/>
            <person name="Zhang L."/>
            <person name="Zhu J."/>
            <person name="Weng Q."/>
            <person name="Mu J."/>
            <person name="Lu Y."/>
            <person name="Fan D."/>
            <person name="Liu Y."/>
            <person name="Guan J."/>
            <person name="Zhang Y."/>
            <person name="Yu S."/>
            <person name="Liu X."/>
            <person name="Zhang Y."/>
            <person name="Hong G."/>
            <person name="Han B."/>
            <person name="Choisne N."/>
            <person name="Demange N."/>
            <person name="Orjeda G."/>
            <person name="Samain S."/>
            <person name="Cattolico L."/>
            <person name="Pelletier E."/>
            <person name="Couloux A."/>
            <person name="Segurens B."/>
            <person name="Wincker P."/>
            <person name="D'Hont A."/>
            <person name="Scarpelli C."/>
            <person name="Weissenbach J."/>
            <person name="Salanoubat M."/>
            <person name="Quetier F."/>
            <person name="Yu Y."/>
            <person name="Kim H.R."/>
            <person name="Rambo T."/>
            <person name="Currie J."/>
            <person name="Collura K."/>
            <person name="Luo M."/>
            <person name="Yang T."/>
            <person name="Ammiraju J.S.S."/>
            <person name="Engler F."/>
            <person name="Soderlund C."/>
            <person name="Wing R.A."/>
            <person name="Palmer L.E."/>
            <person name="de la Bastide M."/>
            <person name="Spiegel L."/>
            <person name="Nascimento L."/>
            <person name="Zutavern T."/>
            <person name="O'Shaughnessy A."/>
            <person name="Dike S."/>
            <person name="Dedhia N."/>
            <person name="Preston R."/>
            <person name="Balija V."/>
            <person name="McCombie W.R."/>
            <person name="Chow T."/>
            <person name="Chen H."/>
            <person name="Chung M."/>
            <person name="Chen C."/>
            <person name="Shaw J."/>
            <person name="Wu H."/>
            <person name="Hsiao K."/>
            <person name="Chao Y."/>
            <person name="Chu M."/>
            <person name="Cheng C."/>
            <person name="Hour A."/>
            <person name="Lee P."/>
            <person name="Lin S."/>
            <person name="Lin Y."/>
            <person name="Liou J."/>
            <person name="Liu S."/>
            <person name="Hsing Y."/>
            <person name="Raghuvanshi S."/>
            <person name="Mohanty A."/>
            <person name="Bharti A.K."/>
            <person name="Gaur A."/>
            <person name="Gupta V."/>
            <person name="Kumar D."/>
            <person name="Ravi V."/>
            <person name="Vij S."/>
            <person name="Kapur A."/>
            <person name="Khurana P."/>
            <person name="Khurana P."/>
            <person name="Khurana J.P."/>
            <person name="Tyagi A.K."/>
            <person name="Gaikwad K."/>
            <person name="Singh A."/>
            <person name="Dalal V."/>
            <person name="Srivastava S."/>
            <person name="Dixit A."/>
            <person name="Pal A.K."/>
            <person name="Ghazi I.A."/>
            <person name="Yadav M."/>
            <person name="Pandit A."/>
            <person name="Bhargava A."/>
            <person name="Sureshbabu K."/>
            <person name="Batra K."/>
            <person name="Sharma T.R."/>
            <person name="Mohapatra T."/>
            <person name="Singh N.K."/>
            <person name="Messing J."/>
            <person name="Nelson A.B."/>
            <person name="Fuks G."/>
            <person name="Kavchok S."/>
            <person name="Keizer G."/>
            <person name="Linton E."/>
            <person name="Llaca V."/>
            <person name="Song R."/>
            <person name="Tanyolac B."/>
            <person name="Young S."/>
            <person name="Ho-Il K."/>
            <person name="Hahn J.H."/>
            <person name="Sangsakoo G."/>
            <person name="Vanavichit A."/>
            <person name="de Mattos Luiz.A.T."/>
            <person name="Zimmer P.D."/>
            <person name="Malone G."/>
            <person name="Dellagostin O."/>
            <person name="de Oliveira A.C."/>
            <person name="Bevan M."/>
            <person name="Bancroft I."/>
            <person name="Minx P."/>
            <person name="Cordum H."/>
            <person name="Wilson R."/>
            <person name="Cheng Z."/>
            <person name="Jin W."/>
            <person name="Jiang J."/>
            <person name="Leong S.A."/>
            <person name="Iwama H."/>
            <person name="Gojobori T."/>
            <person name="Itoh T."/>
            <person name="Niimura Y."/>
            <person name="Fujii Y."/>
            <person name="Habara T."/>
            <person name="Sakai H."/>
            <person name="Sato Y."/>
            <person name="Wilson G."/>
            <person name="Kumar K."/>
            <person name="McCouch S."/>
            <person name="Juretic N."/>
            <person name="Hoen D."/>
            <person name="Wright S."/>
            <person name="Bruskiewich R."/>
            <person name="Bureau T."/>
            <person name="Miyao A."/>
            <person name="Hirochika H."/>
            <person name="Nishikawa T."/>
            <person name="Kadowaki K."/>
            <person name="Sugiura M."/>
            <person name="Burr B."/>
            <person name="Sasaki T."/>
        </authorList>
    </citation>
    <scope>NUCLEOTIDE SEQUENCE [LARGE SCALE GENOMIC DNA]</scope>
    <source>
        <strain evidence="2">cv. Nipponbare</strain>
    </source>
</reference>
<reference evidence="2" key="2">
    <citation type="journal article" date="2008" name="Nucleic Acids Res.">
        <title>The rice annotation project database (RAP-DB): 2008 update.</title>
        <authorList>
            <consortium name="The rice annotation project (RAP)"/>
        </authorList>
    </citation>
    <scope>GENOME REANNOTATION</scope>
    <source>
        <strain evidence="2">cv. Nipponbare</strain>
    </source>
</reference>
<evidence type="ECO:0000313" key="1">
    <source>
        <dbReference type="EMBL" id="BAD03183.1"/>
    </source>
</evidence>
<proteinExistence type="predicted"/>
<protein>
    <submittedName>
        <fullName evidence="1">Uncharacterized protein</fullName>
    </submittedName>
</protein>
<accession>Q6ZCA2</accession>
<dbReference type="Proteomes" id="UP000000763">
    <property type="component" value="Chromosome 8"/>
</dbReference>
<evidence type="ECO:0000313" key="2">
    <source>
        <dbReference type="Proteomes" id="UP000000763"/>
    </source>
</evidence>
<dbReference type="EMBL" id="AP004568">
    <property type="protein sequence ID" value="BAD03183.1"/>
    <property type="molecule type" value="Genomic_DNA"/>
</dbReference>
<gene>
    <name evidence="1" type="primary">P0547A06.26</name>
</gene>
<dbReference type="AlphaFoldDB" id="Q6ZCA2"/>
<organism evidence="1 2">
    <name type="scientific">Oryza sativa subsp. japonica</name>
    <name type="common">Rice</name>
    <dbReference type="NCBI Taxonomy" id="39947"/>
    <lineage>
        <taxon>Eukaryota</taxon>
        <taxon>Viridiplantae</taxon>
        <taxon>Streptophyta</taxon>
        <taxon>Embryophyta</taxon>
        <taxon>Tracheophyta</taxon>
        <taxon>Spermatophyta</taxon>
        <taxon>Magnoliopsida</taxon>
        <taxon>Liliopsida</taxon>
        <taxon>Poales</taxon>
        <taxon>Poaceae</taxon>
        <taxon>BOP clade</taxon>
        <taxon>Oryzoideae</taxon>
        <taxon>Oryzeae</taxon>
        <taxon>Oryzinae</taxon>
        <taxon>Oryza</taxon>
        <taxon>Oryza sativa</taxon>
    </lineage>
</organism>
<name>Q6ZCA2_ORYSJ</name>
<sequence>MALFVLHRWMRGSTSQSTTRLRPRRCGGGGWVVSGQIRCKRQLRQKFRSRCHSHRQHFLFKLV</sequence>